<dbReference type="Proteomes" id="UP000290289">
    <property type="component" value="Chromosome 10"/>
</dbReference>
<dbReference type="EMBL" id="RDQH01000336">
    <property type="protein sequence ID" value="RXH86821.1"/>
    <property type="molecule type" value="Genomic_DNA"/>
</dbReference>
<accession>A0A498IZT5</accession>
<name>A0A498IZT5_MALDO</name>
<dbReference type="AlphaFoldDB" id="A0A498IZT5"/>
<evidence type="ECO:0000313" key="2">
    <source>
        <dbReference type="Proteomes" id="UP000290289"/>
    </source>
</evidence>
<proteinExistence type="predicted"/>
<protein>
    <submittedName>
        <fullName evidence="1">Uncharacterized protein</fullName>
    </submittedName>
</protein>
<gene>
    <name evidence="1" type="ORF">DVH24_022094</name>
</gene>
<comment type="caution">
    <text evidence="1">The sequence shown here is derived from an EMBL/GenBank/DDBJ whole genome shotgun (WGS) entry which is preliminary data.</text>
</comment>
<reference evidence="1 2" key="1">
    <citation type="submission" date="2018-10" db="EMBL/GenBank/DDBJ databases">
        <title>A high-quality apple genome assembly.</title>
        <authorList>
            <person name="Hu J."/>
        </authorList>
    </citation>
    <scope>NUCLEOTIDE SEQUENCE [LARGE SCALE GENOMIC DNA]</scope>
    <source>
        <strain evidence="2">cv. HFTH1</strain>
        <tissue evidence="1">Young leaf</tissue>
    </source>
</reference>
<sequence length="207" mass="23327">MPRTRRLILYVSVESLDGVTKLEPEGGWENPSLRCHIRVDCKKCNREILEIGHLPLYLYAGMMEDAQYHRALTCPKRMGNGGLRVLRRGGKPITDEGEEMAVLEIEVVGPFHVHKKIKLFYFWWMCRKDDGSGELLGPFSVGKDGDCAFRVSADESDDEGELLEIKGIKGWFQVTPWEEEVVGLGIKEASRSSQAFDSDSSSEDSDD</sequence>
<organism evidence="1 2">
    <name type="scientific">Malus domestica</name>
    <name type="common">Apple</name>
    <name type="synonym">Pyrus malus</name>
    <dbReference type="NCBI Taxonomy" id="3750"/>
    <lineage>
        <taxon>Eukaryota</taxon>
        <taxon>Viridiplantae</taxon>
        <taxon>Streptophyta</taxon>
        <taxon>Embryophyta</taxon>
        <taxon>Tracheophyta</taxon>
        <taxon>Spermatophyta</taxon>
        <taxon>Magnoliopsida</taxon>
        <taxon>eudicotyledons</taxon>
        <taxon>Gunneridae</taxon>
        <taxon>Pentapetalae</taxon>
        <taxon>rosids</taxon>
        <taxon>fabids</taxon>
        <taxon>Rosales</taxon>
        <taxon>Rosaceae</taxon>
        <taxon>Amygdaloideae</taxon>
        <taxon>Maleae</taxon>
        <taxon>Malus</taxon>
    </lineage>
</organism>
<evidence type="ECO:0000313" key="1">
    <source>
        <dbReference type="EMBL" id="RXH86821.1"/>
    </source>
</evidence>
<keyword evidence="2" id="KW-1185">Reference proteome</keyword>